<dbReference type="EMBL" id="RWJN01000063">
    <property type="protein sequence ID" value="TCD68564.1"/>
    <property type="molecule type" value="Genomic_DNA"/>
</dbReference>
<protein>
    <submittedName>
        <fullName evidence="2">Uncharacterized protein</fullName>
    </submittedName>
</protein>
<sequence length="369" mass="37576">MRTSTVVALAVVAATPALSAPVEEIYARQAATVDASGALDTGLIKDGVDIANGVIQGIQGIKNIFDPSSKREEFTELLSRAIEEELVARDVSMDASGAISFGAVKDAFGIGKDIFDGVQGISNLVNGNSQSSKREPFSAAFRPRIGITVGPGLAKAPQLSTRELEAREPLSPLFHPRIGTVVLPQAIARRDEELVARILPSSVANFPTLGAGHFPPVGISRPSTGIRPVSLTQGGLKPATAPSAPQPRVQKRAMMVAAAAPQAGAPSAAAGQMAASGSPSSASGLGGGLTHARPHFRTALMVPSRFQSPPFVGKLPQGSAASMGSAMSMNVPATAGAQAAAPAAGPAVASAPSKRELLSMFARSLDALD</sequence>
<evidence type="ECO:0000313" key="3">
    <source>
        <dbReference type="Proteomes" id="UP000292702"/>
    </source>
</evidence>
<name>A0A4R0RZB3_9APHY</name>
<keyword evidence="1" id="KW-0732">Signal</keyword>
<reference evidence="2 3" key="1">
    <citation type="submission" date="2018-11" db="EMBL/GenBank/DDBJ databases">
        <title>Genome assembly of Steccherinum ochraceum LE-BIN_3174, the white-rot fungus of the Steccherinaceae family (The Residual Polyporoid clade, Polyporales, Basidiomycota).</title>
        <authorList>
            <person name="Fedorova T.V."/>
            <person name="Glazunova O.A."/>
            <person name="Landesman E.O."/>
            <person name="Moiseenko K.V."/>
            <person name="Psurtseva N.V."/>
            <person name="Savinova O.S."/>
            <person name="Shakhova N.V."/>
            <person name="Tyazhelova T.V."/>
            <person name="Vasina D.V."/>
        </authorList>
    </citation>
    <scope>NUCLEOTIDE SEQUENCE [LARGE SCALE GENOMIC DNA]</scope>
    <source>
        <strain evidence="2 3">LE-BIN_3174</strain>
    </source>
</reference>
<gene>
    <name evidence="2" type="ORF">EIP91_010489</name>
</gene>
<organism evidence="2 3">
    <name type="scientific">Steccherinum ochraceum</name>
    <dbReference type="NCBI Taxonomy" id="92696"/>
    <lineage>
        <taxon>Eukaryota</taxon>
        <taxon>Fungi</taxon>
        <taxon>Dikarya</taxon>
        <taxon>Basidiomycota</taxon>
        <taxon>Agaricomycotina</taxon>
        <taxon>Agaricomycetes</taxon>
        <taxon>Polyporales</taxon>
        <taxon>Steccherinaceae</taxon>
        <taxon>Steccherinum</taxon>
    </lineage>
</organism>
<keyword evidence="3" id="KW-1185">Reference proteome</keyword>
<accession>A0A4R0RZB3</accession>
<comment type="caution">
    <text evidence="2">The sequence shown here is derived from an EMBL/GenBank/DDBJ whole genome shotgun (WGS) entry which is preliminary data.</text>
</comment>
<dbReference type="Proteomes" id="UP000292702">
    <property type="component" value="Unassembled WGS sequence"/>
</dbReference>
<evidence type="ECO:0000256" key="1">
    <source>
        <dbReference type="SAM" id="SignalP"/>
    </source>
</evidence>
<dbReference type="AlphaFoldDB" id="A0A4R0RZB3"/>
<proteinExistence type="predicted"/>
<feature type="chain" id="PRO_5020528596" evidence="1">
    <location>
        <begin position="20"/>
        <end position="369"/>
    </location>
</feature>
<evidence type="ECO:0000313" key="2">
    <source>
        <dbReference type="EMBL" id="TCD68564.1"/>
    </source>
</evidence>
<feature type="signal peptide" evidence="1">
    <location>
        <begin position="1"/>
        <end position="19"/>
    </location>
</feature>